<dbReference type="PANTHER" id="PTHR11782:SF121">
    <property type="entry name" value="NUCLEOSIDE-DIPHOSPHATASE MIG-23"/>
    <property type="match status" value="1"/>
</dbReference>
<keyword evidence="5 11" id="KW-1133">Transmembrane helix</keyword>
<dbReference type="GO" id="GO:0046036">
    <property type="term" value="P:CTP metabolic process"/>
    <property type="evidence" value="ECO:0007669"/>
    <property type="project" value="TreeGrafter"/>
</dbReference>
<evidence type="ECO:0000313" key="12">
    <source>
        <dbReference type="EMBL" id="ELU13735.1"/>
    </source>
</evidence>
<evidence type="ECO:0000256" key="6">
    <source>
        <dbReference type="ARBA" id="ARBA00023136"/>
    </source>
</evidence>
<dbReference type="CDD" id="cd24045">
    <property type="entry name" value="ASKHA_NBD_NTPDase4-like"/>
    <property type="match status" value="1"/>
</dbReference>
<proteinExistence type="inferred from homology"/>
<organism evidence="12">
    <name type="scientific">Capitella teleta</name>
    <name type="common">Polychaete worm</name>
    <dbReference type="NCBI Taxonomy" id="283909"/>
    <lineage>
        <taxon>Eukaryota</taxon>
        <taxon>Metazoa</taxon>
        <taxon>Spiralia</taxon>
        <taxon>Lophotrochozoa</taxon>
        <taxon>Annelida</taxon>
        <taxon>Polychaeta</taxon>
        <taxon>Sedentaria</taxon>
        <taxon>Scolecida</taxon>
        <taxon>Capitellidae</taxon>
        <taxon>Capitella</taxon>
    </lineage>
</organism>
<comment type="subcellular location">
    <subcellularLocation>
        <location evidence="1">Endomembrane system</location>
        <topology evidence="1">Multi-pass membrane protein</topology>
    </subcellularLocation>
</comment>
<dbReference type="EMBL" id="AMQN01000751">
    <property type="status" value="NOT_ANNOTATED_CDS"/>
    <property type="molecule type" value="Genomic_DNA"/>
</dbReference>
<keyword evidence="9" id="KW-0067">ATP-binding</keyword>
<dbReference type="GO" id="GO:0004382">
    <property type="term" value="F:GDP phosphatase activity"/>
    <property type="evidence" value="ECO:0007669"/>
    <property type="project" value="TreeGrafter"/>
</dbReference>
<dbReference type="Proteomes" id="UP000014760">
    <property type="component" value="Unassembled WGS sequence"/>
</dbReference>
<evidence type="ECO:0000313" key="14">
    <source>
        <dbReference type="Proteomes" id="UP000014760"/>
    </source>
</evidence>
<evidence type="ECO:0008006" key="15">
    <source>
        <dbReference type="Google" id="ProtNLM"/>
    </source>
</evidence>
<dbReference type="OrthoDB" id="6372431at2759"/>
<evidence type="ECO:0000256" key="3">
    <source>
        <dbReference type="ARBA" id="ARBA00022692"/>
    </source>
</evidence>
<dbReference type="GO" id="GO:0017111">
    <property type="term" value="F:ribonucleoside triphosphate phosphatase activity"/>
    <property type="evidence" value="ECO:0007669"/>
    <property type="project" value="TreeGrafter"/>
</dbReference>
<dbReference type="GO" id="GO:0045134">
    <property type="term" value="F:UDP phosphatase activity"/>
    <property type="evidence" value="ECO:0007669"/>
    <property type="project" value="TreeGrafter"/>
</dbReference>
<feature type="binding site" evidence="9">
    <location>
        <begin position="204"/>
        <end position="208"/>
    </location>
    <ligand>
        <name>ATP</name>
        <dbReference type="ChEBI" id="CHEBI:30616"/>
    </ligand>
</feature>
<keyword evidence="7" id="KW-0325">Glycoprotein</keyword>
<dbReference type="GO" id="GO:0016020">
    <property type="term" value="C:membrane"/>
    <property type="evidence" value="ECO:0007669"/>
    <property type="project" value="TreeGrafter"/>
</dbReference>
<evidence type="ECO:0000313" key="13">
    <source>
        <dbReference type="EnsemblMetazoa" id="CapteP169216"/>
    </source>
</evidence>
<dbReference type="AlphaFoldDB" id="R7VDJ0"/>
<reference evidence="12 14" key="2">
    <citation type="journal article" date="2013" name="Nature">
        <title>Insights into bilaterian evolution from three spiralian genomes.</title>
        <authorList>
            <person name="Simakov O."/>
            <person name="Marletaz F."/>
            <person name="Cho S.J."/>
            <person name="Edsinger-Gonzales E."/>
            <person name="Havlak P."/>
            <person name="Hellsten U."/>
            <person name="Kuo D.H."/>
            <person name="Larsson T."/>
            <person name="Lv J."/>
            <person name="Arendt D."/>
            <person name="Savage R."/>
            <person name="Osoegawa K."/>
            <person name="de Jong P."/>
            <person name="Grimwood J."/>
            <person name="Chapman J.A."/>
            <person name="Shapiro H."/>
            <person name="Aerts A."/>
            <person name="Otillar R.P."/>
            <person name="Terry A.Y."/>
            <person name="Boore J.L."/>
            <person name="Grigoriev I.V."/>
            <person name="Lindberg D.R."/>
            <person name="Seaver E.C."/>
            <person name="Weisblat D.A."/>
            <person name="Putnam N.H."/>
            <person name="Rokhsar D.S."/>
        </authorList>
    </citation>
    <scope>NUCLEOTIDE SEQUENCE</scope>
    <source>
        <strain evidence="12 14">I ESC-2004</strain>
    </source>
</reference>
<keyword evidence="14" id="KW-1185">Reference proteome</keyword>
<reference evidence="14" key="1">
    <citation type="submission" date="2012-12" db="EMBL/GenBank/DDBJ databases">
        <authorList>
            <person name="Hellsten U."/>
            <person name="Grimwood J."/>
            <person name="Chapman J.A."/>
            <person name="Shapiro H."/>
            <person name="Aerts A."/>
            <person name="Otillar R.P."/>
            <person name="Terry A.Y."/>
            <person name="Boore J.L."/>
            <person name="Simakov O."/>
            <person name="Marletaz F."/>
            <person name="Cho S.-J."/>
            <person name="Edsinger-Gonzales E."/>
            <person name="Havlak P."/>
            <person name="Kuo D.-H."/>
            <person name="Larsson T."/>
            <person name="Lv J."/>
            <person name="Arendt D."/>
            <person name="Savage R."/>
            <person name="Osoegawa K."/>
            <person name="de Jong P."/>
            <person name="Lindberg D.R."/>
            <person name="Seaver E.C."/>
            <person name="Weisblat D.A."/>
            <person name="Putnam N.H."/>
            <person name="Grigoriev I.V."/>
            <person name="Rokhsar D.S."/>
        </authorList>
    </citation>
    <scope>NUCLEOTIDE SEQUENCE</scope>
    <source>
        <strain evidence="14">I ESC-2004</strain>
    </source>
</reference>
<dbReference type="PANTHER" id="PTHR11782">
    <property type="entry name" value="ADENOSINE/GUANOSINE DIPHOSPHATASE"/>
    <property type="match status" value="1"/>
</dbReference>
<evidence type="ECO:0000256" key="4">
    <source>
        <dbReference type="ARBA" id="ARBA00022801"/>
    </source>
</evidence>
<feature type="active site" description="Proton acceptor" evidence="8">
    <location>
        <position position="154"/>
    </location>
</feature>
<dbReference type="PROSITE" id="PS01238">
    <property type="entry name" value="GDA1_CD39_NTPASE"/>
    <property type="match status" value="1"/>
</dbReference>
<evidence type="ECO:0000256" key="7">
    <source>
        <dbReference type="ARBA" id="ARBA00023180"/>
    </source>
</evidence>
<evidence type="ECO:0000256" key="9">
    <source>
        <dbReference type="PIRSR" id="PIRSR600407-2"/>
    </source>
</evidence>
<dbReference type="Pfam" id="PF01150">
    <property type="entry name" value="GDA1_CD39"/>
    <property type="match status" value="1"/>
</dbReference>
<keyword evidence="3 11" id="KW-0812">Transmembrane</keyword>
<dbReference type="InterPro" id="IPR000407">
    <property type="entry name" value="GDA1_CD39_NTPase"/>
</dbReference>
<dbReference type="Gene3D" id="3.30.420.40">
    <property type="match status" value="1"/>
</dbReference>
<evidence type="ECO:0000256" key="10">
    <source>
        <dbReference type="RuleBase" id="RU003833"/>
    </source>
</evidence>
<dbReference type="HOGENOM" id="CLU_010246_6_0_1"/>
<comment type="similarity">
    <text evidence="2 10">Belongs to the GDA1/CD39 NTPase family.</text>
</comment>
<dbReference type="OMA" id="ENPFHRH"/>
<reference evidence="13" key="3">
    <citation type="submission" date="2015-06" db="UniProtKB">
        <authorList>
            <consortium name="EnsemblMetazoa"/>
        </authorList>
    </citation>
    <scope>IDENTIFICATION</scope>
</reference>
<dbReference type="EnsemblMetazoa" id="CapteT169216">
    <property type="protein sequence ID" value="CapteP169216"/>
    <property type="gene ID" value="CapteG169216"/>
</dbReference>
<accession>R7VDJ0</accession>
<evidence type="ECO:0000256" key="11">
    <source>
        <dbReference type="SAM" id="Phobius"/>
    </source>
</evidence>
<keyword evidence="4 10" id="KW-0378">Hydrolase</keyword>
<dbReference type="GO" id="GO:0005524">
    <property type="term" value="F:ATP binding"/>
    <property type="evidence" value="ECO:0007669"/>
    <property type="project" value="UniProtKB-KW"/>
</dbReference>
<gene>
    <name evidence="12" type="ORF">CAPTEDRAFT_169216</name>
</gene>
<dbReference type="EMBL" id="KB295062">
    <property type="protein sequence ID" value="ELU13735.1"/>
    <property type="molecule type" value="Genomic_DNA"/>
</dbReference>
<keyword evidence="6 11" id="KW-0472">Membrane</keyword>
<dbReference type="FunFam" id="3.30.420.40:FF:000057">
    <property type="entry name" value="Ectonucleoside triphosphate diphosphohydrolase 4"/>
    <property type="match status" value="1"/>
</dbReference>
<protein>
    <recommendedName>
        <fullName evidence="15">Ectonucleoside triphosphate diphosphohydrolase 7</fullName>
    </recommendedName>
</protein>
<dbReference type="FunFam" id="3.30.420.150:FF:000003">
    <property type="entry name" value="ectonucleoside triphosphate diphosphohydrolase 7"/>
    <property type="match status" value="1"/>
</dbReference>
<sequence>MATTDFSAAVATDTKNPLLNYGLVIDCGSSGSRIFVYFWPTHEGHSNELLHIQPFRDELAKPVVKKIEPGIATFADRPSEASAYIRPLLEYAAQHVPREKHRETPLYIMATAGMRLISPRDQEAILNDLRSDIPLEFNFIFPETQAEVIPGKQEGVYAWIATNYALGKFDHSLGDDPLTVVDLPGTEGKTHIRKRTVGIMDMGGASLQIAFEVPKSVRFDLPKEDVAKSMLAEFNLGCSRQDLDHQYRVYVSTFLGMGGNSMRWTYELHLIMNATLTAHNSNSSAIRTGLTPDLAIIDPCLNPDMNDTVIVEDVTYHLVGSGDFWLCQQLLLPLMNKSAPCVKQPCSLNGVFQPQIAPKNTEFYGFAEFFYTMEDLLHIGGNYDQIKFHKAAKDFCSTRWSLVSEWKEKGLNPRADSNRYRLQCFKSAWLSSILHQGLNLPKNYQHFTSMQYIDGQEIHWTLGALLYKTRYFPLREIEKHTSRHYRPPWAIDPGAPSLLIICIFVVAVAILIYLRRLRIVPSSRSGLPRVPTMKYFMTDADQEQDGLLFDRHGAAFPHANMV</sequence>
<name>R7VDJ0_CAPTE</name>
<feature type="transmembrane region" description="Helical" evidence="11">
    <location>
        <begin position="494"/>
        <end position="514"/>
    </location>
</feature>
<dbReference type="Gene3D" id="3.30.420.150">
    <property type="entry name" value="Exopolyphosphatase. Domain 2"/>
    <property type="match status" value="1"/>
</dbReference>
<keyword evidence="9" id="KW-0547">Nucleotide-binding</keyword>
<evidence type="ECO:0000256" key="8">
    <source>
        <dbReference type="PIRSR" id="PIRSR600407-1"/>
    </source>
</evidence>
<evidence type="ECO:0000256" key="5">
    <source>
        <dbReference type="ARBA" id="ARBA00022989"/>
    </source>
</evidence>
<dbReference type="GO" id="GO:0006256">
    <property type="term" value="P:UDP catabolic process"/>
    <property type="evidence" value="ECO:0007669"/>
    <property type="project" value="TreeGrafter"/>
</dbReference>
<dbReference type="STRING" id="283909.R7VDJ0"/>
<evidence type="ECO:0000256" key="1">
    <source>
        <dbReference type="ARBA" id="ARBA00004127"/>
    </source>
</evidence>
<dbReference type="GO" id="GO:0005794">
    <property type="term" value="C:Golgi apparatus"/>
    <property type="evidence" value="ECO:0007669"/>
    <property type="project" value="TreeGrafter"/>
</dbReference>
<evidence type="ECO:0000256" key="2">
    <source>
        <dbReference type="ARBA" id="ARBA00009283"/>
    </source>
</evidence>